<gene>
    <name evidence="1" type="ORF">SAMN05216269_11366</name>
</gene>
<dbReference type="RefSeq" id="WP_073210545.1">
    <property type="nucleotide sequence ID" value="NZ_FRCL01000013.1"/>
</dbReference>
<protein>
    <submittedName>
        <fullName evidence="1">Uncharacterized protein</fullName>
    </submittedName>
</protein>
<proteinExistence type="predicted"/>
<evidence type="ECO:0000313" key="2">
    <source>
        <dbReference type="Proteomes" id="UP000184092"/>
    </source>
</evidence>
<dbReference type="Proteomes" id="UP000184092">
    <property type="component" value="Unassembled WGS sequence"/>
</dbReference>
<dbReference type="OrthoDB" id="6710009at2"/>
<organism evidence="1 2">
    <name type="scientific">Flavobacterium xinjiangense</name>
    <dbReference type="NCBI Taxonomy" id="178356"/>
    <lineage>
        <taxon>Bacteria</taxon>
        <taxon>Pseudomonadati</taxon>
        <taxon>Bacteroidota</taxon>
        <taxon>Flavobacteriia</taxon>
        <taxon>Flavobacteriales</taxon>
        <taxon>Flavobacteriaceae</taxon>
        <taxon>Flavobacterium</taxon>
    </lineage>
</organism>
<keyword evidence="2" id="KW-1185">Reference proteome</keyword>
<dbReference type="InterPro" id="IPR053851">
    <property type="entry name" value="DUF6929"/>
</dbReference>
<evidence type="ECO:0000313" key="1">
    <source>
        <dbReference type="EMBL" id="SHN10727.1"/>
    </source>
</evidence>
<reference evidence="2" key="1">
    <citation type="submission" date="2016-11" db="EMBL/GenBank/DDBJ databases">
        <authorList>
            <person name="Varghese N."/>
            <person name="Submissions S."/>
        </authorList>
    </citation>
    <scope>NUCLEOTIDE SEQUENCE [LARGE SCALE GENOMIC DNA]</scope>
    <source>
        <strain evidence="2">CGMCC 1.2749</strain>
    </source>
</reference>
<name>A0A1M7P2N5_9FLAO</name>
<dbReference type="AlphaFoldDB" id="A0A1M7P2N5"/>
<sequence length="278" mass="31573">MEKFTLELLFQIIGIGSASGLIHKDDSLFIISDNSSFLYEYSIKEKELHKIKLFENSQENIPKKDKFDFESITQKGNKLYLFGSGSTPNRNKRVSYDLTSKAIEEKDLSTIYEKLKQTASISDDDLNLEGALFHNEKWHLFQRGNGAQSKNGIFVLDKEGNDIHFAPIPLPKIQNIEATFTDAILVEDKIYFLAAVENTTSTYDDGEVLGSFIGALSLDTFELTFSQKISETHKFEGLTLFSTSKEKIEFLLCEDKDTEDLETAIYKLTLDLKSKSIR</sequence>
<dbReference type="STRING" id="178356.SAMN05216269_11366"/>
<dbReference type="EMBL" id="FRCL01000013">
    <property type="protein sequence ID" value="SHN10727.1"/>
    <property type="molecule type" value="Genomic_DNA"/>
</dbReference>
<accession>A0A1M7P2N5</accession>
<dbReference type="Pfam" id="PF22000">
    <property type="entry name" value="DUF6929"/>
    <property type="match status" value="1"/>
</dbReference>